<protein>
    <submittedName>
        <fullName evidence="1">Alpha/beta hydrolase family esterase</fullName>
    </submittedName>
</protein>
<dbReference type="GO" id="GO:0016787">
    <property type="term" value="F:hydrolase activity"/>
    <property type="evidence" value="ECO:0007669"/>
    <property type="project" value="UniProtKB-KW"/>
</dbReference>
<reference evidence="1 2" key="1">
    <citation type="submission" date="2021-03" db="EMBL/GenBank/DDBJ databases">
        <title>Sequencing the genomes of 1000 actinobacteria strains.</title>
        <authorList>
            <person name="Klenk H.-P."/>
        </authorList>
    </citation>
    <scope>NUCLEOTIDE SEQUENCE [LARGE SCALE GENOMIC DNA]</scope>
    <source>
        <strain evidence="1 2">DSM 18824</strain>
    </source>
</reference>
<keyword evidence="1" id="KW-0378">Hydrolase</keyword>
<dbReference type="SUPFAM" id="SSF53474">
    <property type="entry name" value="alpha/beta-Hydrolases"/>
    <property type="match status" value="1"/>
</dbReference>
<dbReference type="Proteomes" id="UP000755585">
    <property type="component" value="Unassembled WGS sequence"/>
</dbReference>
<dbReference type="RefSeq" id="WP_209699146.1">
    <property type="nucleotide sequence ID" value="NZ_BAAAVU010000004.1"/>
</dbReference>
<proteinExistence type="predicted"/>
<dbReference type="Gene3D" id="3.40.50.1820">
    <property type="entry name" value="alpha/beta hydrolase"/>
    <property type="match status" value="1"/>
</dbReference>
<evidence type="ECO:0000313" key="1">
    <source>
        <dbReference type="EMBL" id="MBP2356663.1"/>
    </source>
</evidence>
<dbReference type="Pfam" id="PF06821">
    <property type="entry name" value="Ser_hydrolase"/>
    <property type="match status" value="1"/>
</dbReference>
<gene>
    <name evidence="1" type="ORF">JOF29_007773</name>
</gene>
<dbReference type="InterPro" id="IPR010662">
    <property type="entry name" value="RBBP9/YdeN"/>
</dbReference>
<dbReference type="InterPro" id="IPR029058">
    <property type="entry name" value="AB_hydrolase_fold"/>
</dbReference>
<organism evidence="1 2">
    <name type="scientific">Kribbella aluminosa</name>
    <dbReference type="NCBI Taxonomy" id="416017"/>
    <lineage>
        <taxon>Bacteria</taxon>
        <taxon>Bacillati</taxon>
        <taxon>Actinomycetota</taxon>
        <taxon>Actinomycetes</taxon>
        <taxon>Propionibacteriales</taxon>
        <taxon>Kribbellaceae</taxon>
        <taxon>Kribbella</taxon>
    </lineage>
</organism>
<name>A0ABS4UYI8_9ACTN</name>
<dbReference type="EMBL" id="JAGINT010000002">
    <property type="protein sequence ID" value="MBP2356663.1"/>
    <property type="molecule type" value="Genomic_DNA"/>
</dbReference>
<comment type="caution">
    <text evidence="1">The sequence shown here is derived from an EMBL/GenBank/DDBJ whole genome shotgun (WGS) entry which is preliminary data.</text>
</comment>
<sequence>MTFIIIPGLDGSDEHHWQSVWEASLPAVRIQPTSWSAPDLTDWSNAITRAAEDTTGDIIFITHSLGCHALAHWLTSADTAASRRPLSARVRGAFLVAPPDPLAPTFPVDRLPTFTSLPAVALGVPAVLVASTDDPYCTIDAATRLANSWQAPLIPLDHLGHINTETNLGPWPPGHHLLTTFLAGLAVD</sequence>
<accession>A0ABS4UYI8</accession>
<evidence type="ECO:0000313" key="2">
    <source>
        <dbReference type="Proteomes" id="UP000755585"/>
    </source>
</evidence>
<keyword evidence="2" id="KW-1185">Reference proteome</keyword>